<evidence type="ECO:0000256" key="6">
    <source>
        <dbReference type="ARBA" id="ARBA00023136"/>
    </source>
</evidence>
<keyword evidence="5" id="KW-0146">Chitin degradation</keyword>
<keyword evidence="14" id="KW-0812">Transmembrane</keyword>
<evidence type="ECO:0000313" key="18">
    <source>
        <dbReference type="Proteomes" id="UP000815677"/>
    </source>
</evidence>
<dbReference type="InterPro" id="IPR011330">
    <property type="entry name" value="Glyco_hydro/deAcase_b/a-brl"/>
</dbReference>
<evidence type="ECO:0000256" key="12">
    <source>
        <dbReference type="ARBA" id="ARBA00024056"/>
    </source>
</evidence>
<dbReference type="EMBL" id="DF847200">
    <property type="protein sequence ID" value="GAT51434.1"/>
    <property type="molecule type" value="Genomic_DNA"/>
</dbReference>
<comment type="cofactor">
    <cofactor evidence="1">
        <name>Co(2+)</name>
        <dbReference type="ChEBI" id="CHEBI:48828"/>
    </cofactor>
</comment>
<keyword evidence="14" id="KW-1133">Transmembrane helix</keyword>
<evidence type="ECO:0000256" key="5">
    <source>
        <dbReference type="ARBA" id="ARBA00023024"/>
    </source>
</evidence>
<comment type="catalytic activity">
    <reaction evidence="13">
        <text>[(1-&gt;4)-N-acetyl-beta-D-glucosaminyl](n) + n H2O = chitosan + n acetate</text>
        <dbReference type="Rhea" id="RHEA:10464"/>
        <dbReference type="Rhea" id="RHEA-COMP:9593"/>
        <dbReference type="Rhea" id="RHEA-COMP:9597"/>
        <dbReference type="ChEBI" id="CHEBI:15377"/>
        <dbReference type="ChEBI" id="CHEBI:17029"/>
        <dbReference type="ChEBI" id="CHEBI:30089"/>
        <dbReference type="ChEBI" id="CHEBI:57704"/>
        <dbReference type="EC" id="3.5.1.41"/>
    </reaction>
    <physiologicalReaction direction="left-to-right" evidence="13">
        <dbReference type="Rhea" id="RHEA:10465"/>
    </physiologicalReaction>
</comment>
<dbReference type="EC" id="3.5.1.41" evidence="12"/>
<organism evidence="17 18">
    <name type="scientific">Mycena chlorophos</name>
    <name type="common">Agaric fungus</name>
    <name type="synonym">Agaricus chlorophos</name>
    <dbReference type="NCBI Taxonomy" id="658473"/>
    <lineage>
        <taxon>Eukaryota</taxon>
        <taxon>Fungi</taxon>
        <taxon>Dikarya</taxon>
        <taxon>Basidiomycota</taxon>
        <taxon>Agaricomycotina</taxon>
        <taxon>Agaricomycetes</taxon>
        <taxon>Agaricomycetidae</taxon>
        <taxon>Agaricales</taxon>
        <taxon>Marasmiineae</taxon>
        <taxon>Mycenaceae</taxon>
        <taxon>Mycena</taxon>
    </lineage>
</organism>
<feature type="chain" id="PRO_5046612256" description="chitin deacetylase" evidence="15">
    <location>
        <begin position="31"/>
        <end position="451"/>
    </location>
</feature>
<protein>
    <recommendedName>
        <fullName evidence="12">chitin deacetylase</fullName>
        <ecNumber evidence="12">3.5.1.41</ecNumber>
    </recommendedName>
</protein>
<dbReference type="InterPro" id="IPR002509">
    <property type="entry name" value="NODB_dom"/>
</dbReference>
<name>A0ABQ0LJZ7_MYCCL</name>
<evidence type="ECO:0000256" key="14">
    <source>
        <dbReference type="SAM" id="Phobius"/>
    </source>
</evidence>
<dbReference type="Gene3D" id="3.20.20.370">
    <property type="entry name" value="Glycoside hydrolase/deacetylase"/>
    <property type="match status" value="1"/>
</dbReference>
<evidence type="ECO:0000256" key="3">
    <source>
        <dbReference type="ARBA" id="ARBA00022475"/>
    </source>
</evidence>
<evidence type="ECO:0000256" key="10">
    <source>
        <dbReference type="ARBA" id="ARBA00023316"/>
    </source>
</evidence>
<keyword evidence="10" id="KW-0961">Cell wall biogenesis/degradation</keyword>
<evidence type="ECO:0000313" key="17">
    <source>
        <dbReference type="EMBL" id="GAT51434.1"/>
    </source>
</evidence>
<evidence type="ECO:0000256" key="15">
    <source>
        <dbReference type="SAM" id="SignalP"/>
    </source>
</evidence>
<keyword evidence="7" id="KW-0119">Carbohydrate metabolism</keyword>
<dbReference type="PROSITE" id="PS51677">
    <property type="entry name" value="NODB"/>
    <property type="match status" value="1"/>
</dbReference>
<keyword evidence="9" id="KW-0449">Lipoprotein</keyword>
<keyword evidence="3" id="KW-1003">Cell membrane</keyword>
<gene>
    <name evidence="17" type="ORF">MCHLO_08578</name>
</gene>
<keyword evidence="15" id="KW-0732">Signal</keyword>
<feature type="signal peptide" evidence="15">
    <location>
        <begin position="1"/>
        <end position="30"/>
    </location>
</feature>
<accession>A0ABQ0LJZ7</accession>
<evidence type="ECO:0000256" key="2">
    <source>
        <dbReference type="ARBA" id="ARBA00004609"/>
    </source>
</evidence>
<evidence type="ECO:0000259" key="16">
    <source>
        <dbReference type="PROSITE" id="PS51677"/>
    </source>
</evidence>
<evidence type="ECO:0000256" key="8">
    <source>
        <dbReference type="ARBA" id="ARBA00023285"/>
    </source>
</evidence>
<dbReference type="Proteomes" id="UP000815677">
    <property type="component" value="Unassembled WGS sequence"/>
</dbReference>
<dbReference type="PANTHER" id="PTHR10587:SF135">
    <property type="entry name" value="CHITIN DEACETYLASE 3"/>
    <property type="match status" value="1"/>
</dbReference>
<keyword evidence="4" id="KW-0325">Glycoprotein</keyword>
<sequence>MLPGATTTTTLGSTLLLSLPFFSVSVLAHAGAHESARGLPGPGYWYQRDNHPVHDLFKRDSAGATDGVSYPAVGSDGWSNGWPTQWSNGSPTPRAEWVTALNAAVARKAIPTYAPSTVTEDGGIPTYASGLNPTDASVCSGTYGCAIPGDVWNAPDGHIGISFDDGPLPPTDPLLDFLDAQTGKPTVTHFFIGSNILEQPAQFSRAFARGDDLAVHTWTHPMMTTRSNEDVVGEIGWTMELIHNSTGGRVPRFWRPPYGDTDTRVSAIAKEVFGLTTIVWNQDTADWSLTDSPPGTSLSAINSSYSGWLKGSKSPGLIVLEHELSNDSVNAFKSAWPEIVAEGWQISSLATLIGNGTVYLNAVDDTAAVNPVQDVVLAASVGLPKSSSAAPTQSGANLQAGGAGAGTAASAGSTASAKPTAAGTSAAQISFAAPSVTLFLAAFAAVLVVVL</sequence>
<evidence type="ECO:0000256" key="7">
    <source>
        <dbReference type="ARBA" id="ARBA00023277"/>
    </source>
</evidence>
<dbReference type="InterPro" id="IPR050248">
    <property type="entry name" value="Polysacc_deacetylase_ArnD"/>
</dbReference>
<keyword evidence="11" id="KW-0624">Polysaccharide degradation</keyword>
<dbReference type="SUPFAM" id="SSF88713">
    <property type="entry name" value="Glycoside hydrolase/deacetylase"/>
    <property type="match status" value="1"/>
</dbReference>
<proteinExistence type="predicted"/>
<evidence type="ECO:0000256" key="13">
    <source>
        <dbReference type="ARBA" id="ARBA00048494"/>
    </source>
</evidence>
<evidence type="ECO:0000256" key="9">
    <source>
        <dbReference type="ARBA" id="ARBA00023288"/>
    </source>
</evidence>
<comment type="subcellular location">
    <subcellularLocation>
        <location evidence="2">Cell membrane</location>
        <topology evidence="2">Lipid-anchor</topology>
        <topology evidence="2">GPI-anchor</topology>
    </subcellularLocation>
</comment>
<reference evidence="17" key="1">
    <citation type="submission" date="2014-09" db="EMBL/GenBank/DDBJ databases">
        <title>Genome sequence of the luminous mushroom Mycena chlorophos for searching fungal bioluminescence genes.</title>
        <authorList>
            <person name="Tanaka Y."/>
            <person name="Kasuga D."/>
            <person name="Oba Y."/>
            <person name="Hase S."/>
            <person name="Sato K."/>
            <person name="Oba Y."/>
            <person name="Sakakibara Y."/>
        </authorList>
    </citation>
    <scope>NUCLEOTIDE SEQUENCE</scope>
</reference>
<dbReference type="Pfam" id="PF01522">
    <property type="entry name" value="Polysacc_deac_1"/>
    <property type="match status" value="1"/>
</dbReference>
<keyword evidence="6 14" id="KW-0472">Membrane</keyword>
<dbReference type="PANTHER" id="PTHR10587">
    <property type="entry name" value="GLYCOSYL TRANSFERASE-RELATED"/>
    <property type="match status" value="1"/>
</dbReference>
<evidence type="ECO:0000256" key="1">
    <source>
        <dbReference type="ARBA" id="ARBA00001941"/>
    </source>
</evidence>
<keyword evidence="18" id="KW-1185">Reference proteome</keyword>
<feature type="domain" description="NodB homology" evidence="16">
    <location>
        <begin position="157"/>
        <end position="347"/>
    </location>
</feature>
<feature type="transmembrane region" description="Helical" evidence="14">
    <location>
        <begin position="431"/>
        <end position="450"/>
    </location>
</feature>
<evidence type="ECO:0000256" key="11">
    <source>
        <dbReference type="ARBA" id="ARBA00023326"/>
    </source>
</evidence>
<evidence type="ECO:0000256" key="4">
    <source>
        <dbReference type="ARBA" id="ARBA00022622"/>
    </source>
</evidence>
<keyword evidence="4" id="KW-0336">GPI-anchor</keyword>
<keyword evidence="8" id="KW-0170">Cobalt</keyword>